<dbReference type="PANTHER" id="PTHR47485">
    <property type="entry name" value="THYLAKOID LUMENAL 17.4 KDA PROTEIN, CHLOROPLASTIC"/>
    <property type="match status" value="1"/>
</dbReference>
<dbReference type="Proteomes" id="UP000767446">
    <property type="component" value="Unassembled WGS sequence"/>
</dbReference>
<organism evidence="2 3">
    <name type="scientific">Gomphosphaeria aponina SAG 52.96 = DSM 107014</name>
    <dbReference type="NCBI Taxonomy" id="1521640"/>
    <lineage>
        <taxon>Bacteria</taxon>
        <taxon>Bacillati</taxon>
        <taxon>Cyanobacteriota</taxon>
        <taxon>Cyanophyceae</taxon>
        <taxon>Oscillatoriophycideae</taxon>
        <taxon>Chroococcales</taxon>
        <taxon>Gomphosphaeriaceae</taxon>
        <taxon>Gomphosphaeria</taxon>
    </lineage>
</organism>
<dbReference type="EMBL" id="JADQBC010000048">
    <property type="protein sequence ID" value="MBR8827936.1"/>
    <property type="molecule type" value="Genomic_DNA"/>
</dbReference>
<dbReference type="Pfam" id="PF00805">
    <property type="entry name" value="Pentapeptide"/>
    <property type="match status" value="2"/>
</dbReference>
<reference evidence="2" key="1">
    <citation type="submission" date="2021-02" db="EMBL/GenBank/DDBJ databases">
        <title>Metagenome analyses of Stigonema ocellatum DSM 106950, Chlorogloea purpurea SAG 13.99 and Gomphosphaeria aponina DSM 107014.</title>
        <authorList>
            <person name="Marter P."/>
            <person name="Huang S."/>
        </authorList>
    </citation>
    <scope>NUCLEOTIDE SEQUENCE</scope>
    <source>
        <strain evidence="2">JP213</strain>
    </source>
</reference>
<accession>A0A941JS59</accession>
<sequence>MLKNNVVFEVQKRYALGQRDFSKAELRKVDLQGVNLSRIDLQGADLSYANLKDADLSYADLRGCYLNEANLIGAKLKGANLEGAYLIRAYLTRANFDEACLKGAFLTGAYLTKVHLNKADLTGAYLTGVELNGAELKGALYSEKTCFEPGFDPKLAGMEKKSALNTPRKKKITAAELVATFNLVAGCSKQYLGNALTVKYFDSSRPNLDWLQNFKINNLALISFAGAGEATVTTIQLKWFQKWVDSFVKSCSLIVHDFAKIVAEKQQKEENYILVG</sequence>
<dbReference type="AlphaFoldDB" id="A0A941JS59"/>
<proteinExistence type="predicted"/>
<dbReference type="SUPFAM" id="SSF141571">
    <property type="entry name" value="Pentapeptide repeat-like"/>
    <property type="match status" value="1"/>
</dbReference>
<evidence type="ECO:0000313" key="2">
    <source>
        <dbReference type="EMBL" id="MBR8827936.1"/>
    </source>
</evidence>
<dbReference type="Gene3D" id="2.160.20.80">
    <property type="entry name" value="E3 ubiquitin-protein ligase SopA"/>
    <property type="match status" value="1"/>
</dbReference>
<evidence type="ECO:0000256" key="1">
    <source>
        <dbReference type="ARBA" id="ARBA00022737"/>
    </source>
</evidence>
<name>A0A941JS59_9CHRO</name>
<dbReference type="PANTHER" id="PTHR47485:SF1">
    <property type="entry name" value="THYLAKOID LUMENAL 17.4 KDA PROTEIN, CHLOROPLASTIC"/>
    <property type="match status" value="1"/>
</dbReference>
<keyword evidence="1" id="KW-0677">Repeat</keyword>
<dbReference type="InterPro" id="IPR001646">
    <property type="entry name" value="5peptide_repeat"/>
</dbReference>
<protein>
    <submittedName>
        <fullName evidence="2">Pentapeptide repeat-containing protein</fullName>
    </submittedName>
</protein>
<gene>
    <name evidence="2" type="ORF">DSM107014_08540</name>
</gene>
<evidence type="ECO:0000313" key="3">
    <source>
        <dbReference type="Proteomes" id="UP000767446"/>
    </source>
</evidence>
<comment type="caution">
    <text evidence="2">The sequence shown here is derived from an EMBL/GenBank/DDBJ whole genome shotgun (WGS) entry which is preliminary data.</text>
</comment>